<proteinExistence type="predicted"/>
<dbReference type="Proteomes" id="UP000076502">
    <property type="component" value="Unassembled WGS sequence"/>
</dbReference>
<dbReference type="AlphaFoldDB" id="A0A154PB37"/>
<name>A0A154PB37_DUFNO</name>
<reference evidence="1 2" key="1">
    <citation type="submission" date="2015-07" db="EMBL/GenBank/DDBJ databases">
        <title>The genome of Dufourea novaeangliae.</title>
        <authorList>
            <person name="Pan H."/>
            <person name="Kapheim K."/>
        </authorList>
    </citation>
    <scope>NUCLEOTIDE SEQUENCE [LARGE SCALE GENOMIC DNA]</scope>
    <source>
        <strain evidence="1">0120121106</strain>
        <tissue evidence="1">Whole body</tissue>
    </source>
</reference>
<evidence type="ECO:0000313" key="2">
    <source>
        <dbReference type="Proteomes" id="UP000076502"/>
    </source>
</evidence>
<gene>
    <name evidence="1" type="ORF">WN55_00746</name>
</gene>
<keyword evidence="2" id="KW-1185">Reference proteome</keyword>
<dbReference type="EMBL" id="KQ434867">
    <property type="protein sequence ID" value="KZC09146.1"/>
    <property type="molecule type" value="Genomic_DNA"/>
</dbReference>
<protein>
    <submittedName>
        <fullName evidence="1">Uncharacterized protein</fullName>
    </submittedName>
</protein>
<accession>A0A154PB37</accession>
<evidence type="ECO:0000313" key="1">
    <source>
        <dbReference type="EMBL" id="KZC09146.1"/>
    </source>
</evidence>
<organism evidence="1 2">
    <name type="scientific">Dufourea novaeangliae</name>
    <name type="common">Sweat bee</name>
    <dbReference type="NCBI Taxonomy" id="178035"/>
    <lineage>
        <taxon>Eukaryota</taxon>
        <taxon>Metazoa</taxon>
        <taxon>Ecdysozoa</taxon>
        <taxon>Arthropoda</taxon>
        <taxon>Hexapoda</taxon>
        <taxon>Insecta</taxon>
        <taxon>Pterygota</taxon>
        <taxon>Neoptera</taxon>
        <taxon>Endopterygota</taxon>
        <taxon>Hymenoptera</taxon>
        <taxon>Apocrita</taxon>
        <taxon>Aculeata</taxon>
        <taxon>Apoidea</taxon>
        <taxon>Anthophila</taxon>
        <taxon>Halictidae</taxon>
        <taxon>Rophitinae</taxon>
        <taxon>Dufourea</taxon>
    </lineage>
</organism>
<sequence length="60" mass="6807">MEFHEAFARNITNNNKIIFVININNTKVVDNASDVWKIEVHASFVVLQHDLLMSPPEGKG</sequence>